<name>A0ACB9IVA6_9ASTR</name>
<dbReference type="EMBL" id="CM042024">
    <property type="protein sequence ID" value="KAI3811772.1"/>
    <property type="molecule type" value="Genomic_DNA"/>
</dbReference>
<sequence>MSIEDGTYVKHLSFPLLWVPLFPLKSLNTHTLPCILTQPFLHNLQKLFGNIIISRNLALFLVGCAK</sequence>
<reference evidence="2" key="1">
    <citation type="journal article" date="2022" name="Mol. Ecol. Resour.">
        <title>The genomes of chicory, endive, great burdock and yacon provide insights into Asteraceae palaeo-polyploidization history and plant inulin production.</title>
        <authorList>
            <person name="Fan W."/>
            <person name="Wang S."/>
            <person name="Wang H."/>
            <person name="Wang A."/>
            <person name="Jiang F."/>
            <person name="Liu H."/>
            <person name="Zhao H."/>
            <person name="Xu D."/>
            <person name="Zhang Y."/>
        </authorList>
    </citation>
    <scope>NUCLEOTIDE SEQUENCE [LARGE SCALE GENOMIC DNA]</scope>
    <source>
        <strain evidence="2">cv. Yunnan</strain>
    </source>
</reference>
<accession>A0ACB9IVA6</accession>
<organism evidence="1 2">
    <name type="scientific">Smallanthus sonchifolius</name>
    <dbReference type="NCBI Taxonomy" id="185202"/>
    <lineage>
        <taxon>Eukaryota</taxon>
        <taxon>Viridiplantae</taxon>
        <taxon>Streptophyta</taxon>
        <taxon>Embryophyta</taxon>
        <taxon>Tracheophyta</taxon>
        <taxon>Spermatophyta</taxon>
        <taxon>Magnoliopsida</taxon>
        <taxon>eudicotyledons</taxon>
        <taxon>Gunneridae</taxon>
        <taxon>Pentapetalae</taxon>
        <taxon>asterids</taxon>
        <taxon>campanulids</taxon>
        <taxon>Asterales</taxon>
        <taxon>Asteraceae</taxon>
        <taxon>Asteroideae</taxon>
        <taxon>Heliantheae alliance</taxon>
        <taxon>Millerieae</taxon>
        <taxon>Smallanthus</taxon>
    </lineage>
</organism>
<protein>
    <submittedName>
        <fullName evidence="1">Uncharacterized protein</fullName>
    </submittedName>
</protein>
<evidence type="ECO:0000313" key="1">
    <source>
        <dbReference type="EMBL" id="KAI3811772.1"/>
    </source>
</evidence>
<keyword evidence="2" id="KW-1185">Reference proteome</keyword>
<reference evidence="1 2" key="2">
    <citation type="journal article" date="2022" name="Mol. Ecol. Resour.">
        <title>The genomes of chicory, endive, great burdock and yacon provide insights into Asteraceae paleo-polyploidization history and plant inulin production.</title>
        <authorList>
            <person name="Fan W."/>
            <person name="Wang S."/>
            <person name="Wang H."/>
            <person name="Wang A."/>
            <person name="Jiang F."/>
            <person name="Liu H."/>
            <person name="Zhao H."/>
            <person name="Xu D."/>
            <person name="Zhang Y."/>
        </authorList>
    </citation>
    <scope>NUCLEOTIDE SEQUENCE [LARGE SCALE GENOMIC DNA]</scope>
    <source>
        <strain evidence="2">cv. Yunnan</strain>
        <tissue evidence="1">Leaves</tissue>
    </source>
</reference>
<gene>
    <name evidence="1" type="ORF">L1987_21502</name>
</gene>
<dbReference type="Proteomes" id="UP001056120">
    <property type="component" value="Linkage Group LG07"/>
</dbReference>
<comment type="caution">
    <text evidence="1">The sequence shown here is derived from an EMBL/GenBank/DDBJ whole genome shotgun (WGS) entry which is preliminary data.</text>
</comment>
<evidence type="ECO:0000313" key="2">
    <source>
        <dbReference type="Proteomes" id="UP001056120"/>
    </source>
</evidence>
<proteinExistence type="predicted"/>